<dbReference type="InterPro" id="IPR005467">
    <property type="entry name" value="His_kinase_dom"/>
</dbReference>
<evidence type="ECO:0000259" key="17">
    <source>
        <dbReference type="PROSITE" id="PS50110"/>
    </source>
</evidence>
<evidence type="ECO:0000256" key="7">
    <source>
        <dbReference type="ARBA" id="ARBA00022692"/>
    </source>
</evidence>
<organism evidence="19 20">
    <name type="scientific">Oxynema aestuarii AP17</name>
    <dbReference type="NCBI Taxonomy" id="2064643"/>
    <lineage>
        <taxon>Bacteria</taxon>
        <taxon>Bacillati</taxon>
        <taxon>Cyanobacteriota</taxon>
        <taxon>Cyanophyceae</taxon>
        <taxon>Oscillatoriophycideae</taxon>
        <taxon>Oscillatoriales</taxon>
        <taxon>Oscillatoriaceae</taxon>
        <taxon>Oxynema</taxon>
        <taxon>Oxynema aestuarii</taxon>
    </lineage>
</organism>
<comment type="catalytic activity">
    <reaction evidence="1">
        <text>ATP + protein L-histidine = ADP + protein N-phospho-L-histidine.</text>
        <dbReference type="EC" id="2.7.13.3"/>
    </reaction>
</comment>
<dbReference type="InterPro" id="IPR003594">
    <property type="entry name" value="HATPase_dom"/>
</dbReference>
<dbReference type="InterPro" id="IPR036890">
    <property type="entry name" value="HATPase_C_sf"/>
</dbReference>
<dbReference type="PROSITE" id="PS50109">
    <property type="entry name" value="HIS_KIN"/>
    <property type="match status" value="2"/>
</dbReference>
<evidence type="ECO:0000256" key="4">
    <source>
        <dbReference type="ARBA" id="ARBA00012438"/>
    </source>
</evidence>
<gene>
    <name evidence="19" type="ORF">HCG48_18050</name>
</gene>
<dbReference type="EMBL" id="CP051167">
    <property type="protein sequence ID" value="QIZ72244.1"/>
    <property type="molecule type" value="Genomic_DNA"/>
</dbReference>
<evidence type="ECO:0000259" key="18">
    <source>
        <dbReference type="PROSITE" id="PS50839"/>
    </source>
</evidence>
<feature type="domain" description="CHASE" evidence="18">
    <location>
        <begin position="114"/>
        <end position="250"/>
    </location>
</feature>
<evidence type="ECO:0000256" key="12">
    <source>
        <dbReference type="ARBA" id="ARBA00074306"/>
    </source>
</evidence>
<protein>
    <recommendedName>
        <fullName evidence="12">Circadian input-output histidine kinase CikA</fullName>
        <ecNumber evidence="4">2.7.13.3</ecNumber>
    </recommendedName>
</protein>
<dbReference type="Pfam" id="PF00072">
    <property type="entry name" value="Response_reg"/>
    <property type="match status" value="1"/>
</dbReference>
<dbReference type="KEGG" id="oxy:HCG48_18050"/>
<sequence>MARFPTRILPPLAACVAVAIVLSVVALLDRSEQKRFIQRSRTDVLNRLSALRASLEGELNQRIFLSRGIVTYVSTVNPEIDQPTFEELARVLVARSSGIPSAALFKNSIATHLYPLKGQEEALGFDPMNVPEEREAFERAIATRSTVLAGPVKLVKGGMAFITRTPIFLTPPGAPPESGPYWGMVSIGIDRDILFREAGLLEWDEQLLYSLRGKDGRGAEGEVFFGNPQIFDRSPVILNVTLPNGSWQLAAVPIAGWPENAPISRNLWLGGGLLALVAGSLTFVLVSTPMRLKTAVERATAALRESESALKQANRSLQQLDKLKDEFLANTSHELRTPLNGIIGITQSLLDGATGELPDATRRNLETIVASGRRLATLVNDILDFAKLKHNNLQLQVRSIALRELVEVVFVPIRPLIGAKPLKLVADFPENLPPVAADENRLQQIFYNLIGNAIKFTDAGEIVVSARSPNPSDPEIVEIAIRDTGIGIEADKLDRIFESFEQADGSTAREYGGTGLGLAVTKQLVELHGGRIAVESQIGVGSTFTFTLPVSRDGSTPVVLAAPISGDRDRPVAAASPSDALVPAELSDPSHHSEIEFDGRDLKILIVDDEPINCQVLVNYLSLYECELAIASNGVQALELLATSFKPDLILLDVMMPRMTGYQVCQQIRERYSLDELPIIMLTAKDRLADVVMGLESGANDYLSKPIAKAELLARIRTQVQLCHLETLRRLSESEREKAAALERSLVELKQTQAKLIQSEKMSSLGQLVAGIAHEINNPVSFIHGNLDHVEDYARELIELVDRPREDWEEKQEDLDFIREDLPKLLDSMKNGTRRIRQIVSSLRDFSQLDRSEFNQADICKGLDSTLVILQSRLHLGEDLPDIQVIKKYDEIPKIECYPSQLNQVFLNILTNAIDALHEKYKSLENNEEAIAEDPKIEIRVNQLNHRWIEIAIADNGPGIPEQYLNQLFNPFFTTKPVGKGMGLSLSTCYQIVAEGHGGQLECTSAQPGRTQFTITLPVEAVRSSPG</sequence>
<evidence type="ECO:0000256" key="2">
    <source>
        <dbReference type="ARBA" id="ARBA00004370"/>
    </source>
</evidence>
<keyword evidence="9 15" id="KW-1133">Transmembrane helix</keyword>
<dbReference type="PROSITE" id="PS50839">
    <property type="entry name" value="CHASE"/>
    <property type="match status" value="1"/>
</dbReference>
<comment type="subcellular location">
    <subcellularLocation>
        <location evidence="2">Membrane</location>
    </subcellularLocation>
</comment>
<dbReference type="Gene3D" id="3.30.450.350">
    <property type="entry name" value="CHASE domain"/>
    <property type="match status" value="1"/>
</dbReference>
<dbReference type="GO" id="GO:0000155">
    <property type="term" value="F:phosphorelay sensor kinase activity"/>
    <property type="evidence" value="ECO:0007669"/>
    <property type="project" value="InterPro"/>
</dbReference>
<evidence type="ECO:0000256" key="15">
    <source>
        <dbReference type="SAM" id="Phobius"/>
    </source>
</evidence>
<keyword evidence="10" id="KW-0902">Two-component regulatory system</keyword>
<evidence type="ECO:0000256" key="1">
    <source>
        <dbReference type="ARBA" id="ARBA00000085"/>
    </source>
</evidence>
<keyword evidence="20" id="KW-1185">Reference proteome</keyword>
<dbReference type="PANTHER" id="PTHR43047:SF72">
    <property type="entry name" value="OSMOSENSING HISTIDINE PROTEIN KINASE SLN1"/>
    <property type="match status" value="1"/>
</dbReference>
<feature type="domain" description="Histidine kinase" evidence="16">
    <location>
        <begin position="771"/>
        <end position="1021"/>
    </location>
</feature>
<evidence type="ECO:0000259" key="16">
    <source>
        <dbReference type="PROSITE" id="PS50109"/>
    </source>
</evidence>
<feature type="coiled-coil region" evidence="14">
    <location>
        <begin position="725"/>
        <end position="759"/>
    </location>
</feature>
<dbReference type="SMART" id="SM00388">
    <property type="entry name" value="HisKA"/>
    <property type="match status" value="2"/>
</dbReference>
<dbReference type="InterPro" id="IPR003661">
    <property type="entry name" value="HisK_dim/P_dom"/>
</dbReference>
<dbReference type="GO" id="GO:0009927">
    <property type="term" value="F:histidine phosphotransfer kinase activity"/>
    <property type="evidence" value="ECO:0007669"/>
    <property type="project" value="TreeGrafter"/>
</dbReference>
<evidence type="ECO:0000256" key="13">
    <source>
        <dbReference type="PROSITE-ProRule" id="PRU00169"/>
    </source>
</evidence>
<dbReference type="Pfam" id="PF02518">
    <property type="entry name" value="HATPase_c"/>
    <property type="match status" value="2"/>
</dbReference>
<dbReference type="EC" id="2.7.13.3" evidence="4"/>
<dbReference type="Gene3D" id="1.10.287.130">
    <property type="match status" value="2"/>
</dbReference>
<reference evidence="19 20" key="1">
    <citation type="submission" date="2020-04" db="EMBL/GenBank/DDBJ databases">
        <authorList>
            <person name="Basu S."/>
            <person name="Maruthanayagam V."/>
            <person name="Chakraborty S."/>
            <person name="Pramanik A."/>
            <person name="Mukherjee J."/>
            <person name="Brink B."/>
        </authorList>
    </citation>
    <scope>NUCLEOTIDE SEQUENCE [LARGE SCALE GENOMIC DNA]</scope>
    <source>
        <strain evidence="19 20">AP17</strain>
    </source>
</reference>
<keyword evidence="11 15" id="KW-0472">Membrane</keyword>
<dbReference type="InterPro" id="IPR001789">
    <property type="entry name" value="Sig_transdc_resp-reg_receiver"/>
</dbReference>
<dbReference type="InterPro" id="IPR036097">
    <property type="entry name" value="HisK_dim/P_sf"/>
</dbReference>
<evidence type="ECO:0000256" key="14">
    <source>
        <dbReference type="SAM" id="Coils"/>
    </source>
</evidence>
<keyword evidence="8" id="KW-0418">Kinase</keyword>
<dbReference type="InterPro" id="IPR011006">
    <property type="entry name" value="CheY-like_superfamily"/>
</dbReference>
<dbReference type="PRINTS" id="PR00344">
    <property type="entry name" value="BCTRLSENSOR"/>
</dbReference>
<dbReference type="Pfam" id="PF00512">
    <property type="entry name" value="HisKA"/>
    <property type="match status" value="2"/>
</dbReference>
<dbReference type="Gene3D" id="3.30.565.10">
    <property type="entry name" value="Histidine kinase-like ATPase, C-terminal domain"/>
    <property type="match status" value="2"/>
</dbReference>
<dbReference type="Gene3D" id="3.40.50.2300">
    <property type="match status" value="1"/>
</dbReference>
<evidence type="ECO:0000313" key="19">
    <source>
        <dbReference type="EMBL" id="QIZ72244.1"/>
    </source>
</evidence>
<dbReference type="Proteomes" id="UP000500857">
    <property type="component" value="Chromosome"/>
</dbReference>
<feature type="coiled-coil region" evidence="14">
    <location>
        <begin position="296"/>
        <end position="330"/>
    </location>
</feature>
<dbReference type="SUPFAM" id="SSF47384">
    <property type="entry name" value="Homodimeric domain of signal transducing histidine kinase"/>
    <property type="match status" value="2"/>
</dbReference>
<dbReference type="SUPFAM" id="SSF52172">
    <property type="entry name" value="CheY-like"/>
    <property type="match status" value="1"/>
</dbReference>
<feature type="transmembrane region" description="Helical" evidence="15">
    <location>
        <begin position="267"/>
        <end position="286"/>
    </location>
</feature>
<feature type="domain" description="Histidine kinase" evidence="16">
    <location>
        <begin position="330"/>
        <end position="552"/>
    </location>
</feature>
<evidence type="ECO:0000256" key="11">
    <source>
        <dbReference type="ARBA" id="ARBA00023136"/>
    </source>
</evidence>
<comment type="similarity">
    <text evidence="3">In the N-terminal section; belongs to the phytochrome family.</text>
</comment>
<proteinExistence type="inferred from homology"/>
<dbReference type="PANTHER" id="PTHR43047">
    <property type="entry name" value="TWO-COMPONENT HISTIDINE PROTEIN KINASE"/>
    <property type="match status" value="1"/>
</dbReference>
<dbReference type="CDD" id="cd00082">
    <property type="entry name" value="HisKA"/>
    <property type="match status" value="2"/>
</dbReference>
<evidence type="ECO:0000256" key="6">
    <source>
        <dbReference type="ARBA" id="ARBA00022679"/>
    </source>
</evidence>
<keyword evidence="7 15" id="KW-0812">Transmembrane</keyword>
<dbReference type="InterPro" id="IPR004358">
    <property type="entry name" value="Sig_transdc_His_kin-like_C"/>
</dbReference>
<dbReference type="CDD" id="cd16922">
    <property type="entry name" value="HATPase_EvgS-ArcB-TorS-like"/>
    <property type="match status" value="1"/>
</dbReference>
<dbReference type="AlphaFoldDB" id="A0A6H1U082"/>
<feature type="modified residue" description="4-aspartylphosphate" evidence="13">
    <location>
        <position position="653"/>
    </location>
</feature>
<dbReference type="RefSeq" id="WP_168570393.1">
    <property type="nucleotide sequence ID" value="NZ_CP051167.1"/>
</dbReference>
<dbReference type="SUPFAM" id="SSF55874">
    <property type="entry name" value="ATPase domain of HSP90 chaperone/DNA topoisomerase II/histidine kinase"/>
    <property type="match status" value="2"/>
</dbReference>
<dbReference type="SMART" id="SM00387">
    <property type="entry name" value="HATPase_c"/>
    <property type="match status" value="2"/>
</dbReference>
<dbReference type="InterPro" id="IPR006189">
    <property type="entry name" value="CHASE_dom"/>
</dbReference>
<name>A0A6H1U082_9CYAN</name>
<keyword evidence="6" id="KW-0808">Transferase</keyword>
<feature type="coiled-coil region" evidence="14">
    <location>
        <begin position="907"/>
        <end position="934"/>
    </location>
</feature>
<dbReference type="SMART" id="SM00448">
    <property type="entry name" value="REC"/>
    <property type="match status" value="1"/>
</dbReference>
<dbReference type="PROSITE" id="PS50110">
    <property type="entry name" value="RESPONSE_REGULATORY"/>
    <property type="match status" value="1"/>
</dbReference>
<evidence type="ECO:0000313" key="20">
    <source>
        <dbReference type="Proteomes" id="UP000500857"/>
    </source>
</evidence>
<evidence type="ECO:0000256" key="5">
    <source>
        <dbReference type="ARBA" id="ARBA00022553"/>
    </source>
</evidence>
<evidence type="ECO:0000256" key="8">
    <source>
        <dbReference type="ARBA" id="ARBA00022777"/>
    </source>
</evidence>
<dbReference type="GO" id="GO:0005886">
    <property type="term" value="C:plasma membrane"/>
    <property type="evidence" value="ECO:0007669"/>
    <property type="project" value="TreeGrafter"/>
</dbReference>
<dbReference type="SMART" id="SM01079">
    <property type="entry name" value="CHASE"/>
    <property type="match status" value="1"/>
</dbReference>
<evidence type="ECO:0000256" key="9">
    <source>
        <dbReference type="ARBA" id="ARBA00022989"/>
    </source>
</evidence>
<dbReference type="Pfam" id="PF03924">
    <property type="entry name" value="CHASE"/>
    <property type="match status" value="1"/>
</dbReference>
<evidence type="ECO:0000256" key="3">
    <source>
        <dbReference type="ARBA" id="ARBA00006402"/>
    </source>
</evidence>
<dbReference type="InterPro" id="IPR042240">
    <property type="entry name" value="CHASE_sf"/>
</dbReference>
<evidence type="ECO:0000256" key="10">
    <source>
        <dbReference type="ARBA" id="ARBA00023012"/>
    </source>
</evidence>
<dbReference type="FunFam" id="3.30.565.10:FF:000010">
    <property type="entry name" value="Sensor histidine kinase RcsC"/>
    <property type="match status" value="1"/>
</dbReference>
<feature type="domain" description="Response regulatory" evidence="17">
    <location>
        <begin position="603"/>
        <end position="720"/>
    </location>
</feature>
<accession>A0A6H1U082</accession>
<keyword evidence="14" id="KW-0175">Coiled coil</keyword>
<keyword evidence="5 13" id="KW-0597">Phosphoprotein</keyword>